<protein>
    <submittedName>
        <fullName evidence="2">ANK_REP_REGION domain-containing protein</fullName>
    </submittedName>
</protein>
<dbReference type="GO" id="GO:0003712">
    <property type="term" value="F:transcription coregulator activity"/>
    <property type="evidence" value="ECO:0007669"/>
    <property type="project" value="TreeGrafter"/>
</dbReference>
<keyword evidence="3" id="KW-1185">Reference proteome</keyword>
<evidence type="ECO:0000256" key="1">
    <source>
        <dbReference type="SAM" id="MobiDB-lite"/>
    </source>
</evidence>
<dbReference type="InterPro" id="IPR036770">
    <property type="entry name" value="Ankyrin_rpt-contain_sf"/>
</dbReference>
<dbReference type="AlphaFoldDB" id="A0A8R1EIE5"/>
<reference evidence="3" key="1">
    <citation type="submission" date="2010-08" db="EMBL/GenBank/DDBJ databases">
        <authorList>
            <consortium name="Caenorhabditis japonica Sequencing Consortium"/>
            <person name="Wilson R.K."/>
        </authorList>
    </citation>
    <scope>NUCLEOTIDE SEQUENCE [LARGE SCALE GENOMIC DNA]</scope>
    <source>
        <strain evidence="3">DF5081</strain>
    </source>
</reference>
<dbReference type="PANTHER" id="PTHR23335">
    <property type="entry name" value="CALMODULIN-BINDING TRANSCRIPTION ACTIVATOR CAMTA"/>
    <property type="match status" value="1"/>
</dbReference>
<dbReference type="Proteomes" id="UP000005237">
    <property type="component" value="Unassembled WGS sequence"/>
</dbReference>
<feature type="region of interest" description="Disordered" evidence="1">
    <location>
        <begin position="180"/>
        <end position="201"/>
    </location>
</feature>
<reference evidence="2" key="2">
    <citation type="submission" date="2022-06" db="UniProtKB">
        <authorList>
            <consortium name="EnsemblMetazoa"/>
        </authorList>
    </citation>
    <scope>IDENTIFICATION</scope>
    <source>
        <strain evidence="2">DF5081</strain>
    </source>
</reference>
<dbReference type="GO" id="GO:0006357">
    <property type="term" value="P:regulation of transcription by RNA polymerase II"/>
    <property type="evidence" value="ECO:0007669"/>
    <property type="project" value="TreeGrafter"/>
</dbReference>
<name>A0A8R1EIE5_CAEJA</name>
<dbReference type="SUPFAM" id="SSF48403">
    <property type="entry name" value="Ankyrin repeat"/>
    <property type="match status" value="1"/>
</dbReference>
<accession>A0A8R1EIE5</accession>
<proteinExistence type="predicted"/>
<dbReference type="GO" id="GO:0003690">
    <property type="term" value="F:double-stranded DNA binding"/>
    <property type="evidence" value="ECO:0007669"/>
    <property type="project" value="TreeGrafter"/>
</dbReference>
<dbReference type="GO" id="GO:0005634">
    <property type="term" value="C:nucleus"/>
    <property type="evidence" value="ECO:0007669"/>
    <property type="project" value="TreeGrafter"/>
</dbReference>
<evidence type="ECO:0000313" key="3">
    <source>
        <dbReference type="Proteomes" id="UP000005237"/>
    </source>
</evidence>
<dbReference type="PANTHER" id="PTHR23335:SF1">
    <property type="entry name" value="CALMODULIN-BINDING TRANSCRIPTION ACTIVATOR, ISOFORM F"/>
    <property type="match status" value="1"/>
</dbReference>
<dbReference type="EnsemblMetazoa" id="CJA34744.1">
    <property type="protein sequence ID" value="CJA34744.1"/>
    <property type="gene ID" value="WBGene00210591"/>
</dbReference>
<evidence type="ECO:0000313" key="2">
    <source>
        <dbReference type="EnsemblMetazoa" id="CJA34744.1"/>
    </source>
</evidence>
<sequence length="201" mass="22529">MFFASRKLRPLYPVSTAADFSYEPAAEHEQKEDDDKLVQIFEKIRLVACAFNAFSAVENIQSSSCMESLLTNLVQQIDTQVTSHGSSLEFRAELLNLLNGSSQFPSKTVLHLVASFDYDRLFEALIDLSRKVPLCRELDIFARDNDGSTPLHFAFKHNASRTARIIMNIDASAIDVMNDKGKTPSEVAPEDAMDILSEKKH</sequence>
<organism evidence="2 3">
    <name type="scientific">Caenorhabditis japonica</name>
    <dbReference type="NCBI Taxonomy" id="281687"/>
    <lineage>
        <taxon>Eukaryota</taxon>
        <taxon>Metazoa</taxon>
        <taxon>Ecdysozoa</taxon>
        <taxon>Nematoda</taxon>
        <taxon>Chromadorea</taxon>
        <taxon>Rhabditida</taxon>
        <taxon>Rhabditina</taxon>
        <taxon>Rhabditomorpha</taxon>
        <taxon>Rhabditoidea</taxon>
        <taxon>Rhabditidae</taxon>
        <taxon>Peloderinae</taxon>
        <taxon>Caenorhabditis</taxon>
    </lineage>
</organism>
<dbReference type="Gene3D" id="1.25.40.20">
    <property type="entry name" value="Ankyrin repeat-containing domain"/>
    <property type="match status" value="1"/>
</dbReference>